<keyword evidence="3" id="KW-1185">Reference proteome</keyword>
<dbReference type="AlphaFoldDB" id="A0A8E2JWW6"/>
<sequence length="101" mass="11511">MPLWLVALFFTVLAASELSNTSLNTSNATLNRFLFAKRLFISRCIVDSTSFRLILPEAGSTLLRILSYLSPPVLARLMGYIKRLLGDAFHRRSCFRMRMPL</sequence>
<dbReference type="EMBL" id="KV748914">
    <property type="protein sequence ID" value="OCL12167.1"/>
    <property type="molecule type" value="Genomic_DNA"/>
</dbReference>
<name>A0A8E2JWW6_9PEZI</name>
<reference evidence="2 3" key="1">
    <citation type="journal article" date="2016" name="Nat. Commun.">
        <title>Ectomycorrhizal ecology is imprinted in the genome of the dominant symbiotic fungus Cenococcum geophilum.</title>
        <authorList>
            <consortium name="DOE Joint Genome Institute"/>
            <person name="Peter M."/>
            <person name="Kohler A."/>
            <person name="Ohm R.A."/>
            <person name="Kuo A."/>
            <person name="Krutzmann J."/>
            <person name="Morin E."/>
            <person name="Arend M."/>
            <person name="Barry K.W."/>
            <person name="Binder M."/>
            <person name="Choi C."/>
            <person name="Clum A."/>
            <person name="Copeland A."/>
            <person name="Grisel N."/>
            <person name="Haridas S."/>
            <person name="Kipfer T."/>
            <person name="LaButti K."/>
            <person name="Lindquist E."/>
            <person name="Lipzen A."/>
            <person name="Maire R."/>
            <person name="Meier B."/>
            <person name="Mihaltcheva S."/>
            <person name="Molinier V."/>
            <person name="Murat C."/>
            <person name="Poggeler S."/>
            <person name="Quandt C.A."/>
            <person name="Sperisen C."/>
            <person name="Tritt A."/>
            <person name="Tisserant E."/>
            <person name="Crous P.W."/>
            <person name="Henrissat B."/>
            <person name="Nehls U."/>
            <person name="Egli S."/>
            <person name="Spatafora J.W."/>
            <person name="Grigoriev I.V."/>
            <person name="Martin F.M."/>
        </authorList>
    </citation>
    <scope>NUCLEOTIDE SEQUENCE [LARGE SCALE GENOMIC DNA]</scope>
    <source>
        <strain evidence="2 3">CBS 207.34</strain>
    </source>
</reference>
<proteinExistence type="predicted"/>
<dbReference type="Proteomes" id="UP000250140">
    <property type="component" value="Unassembled WGS sequence"/>
</dbReference>
<gene>
    <name evidence="2" type="ORF">AOQ84DRAFT_352666</name>
</gene>
<protein>
    <recommendedName>
        <fullName evidence="4">Secreted protein</fullName>
    </recommendedName>
</protein>
<feature type="signal peptide" evidence="1">
    <location>
        <begin position="1"/>
        <end position="16"/>
    </location>
</feature>
<evidence type="ECO:0000313" key="2">
    <source>
        <dbReference type="EMBL" id="OCL12167.1"/>
    </source>
</evidence>
<evidence type="ECO:0000313" key="3">
    <source>
        <dbReference type="Proteomes" id="UP000250140"/>
    </source>
</evidence>
<accession>A0A8E2JWW6</accession>
<feature type="chain" id="PRO_5034501027" description="Secreted protein" evidence="1">
    <location>
        <begin position="17"/>
        <end position="101"/>
    </location>
</feature>
<evidence type="ECO:0000256" key="1">
    <source>
        <dbReference type="SAM" id="SignalP"/>
    </source>
</evidence>
<evidence type="ECO:0008006" key="4">
    <source>
        <dbReference type="Google" id="ProtNLM"/>
    </source>
</evidence>
<keyword evidence="1" id="KW-0732">Signal</keyword>
<organism evidence="2 3">
    <name type="scientific">Glonium stellatum</name>
    <dbReference type="NCBI Taxonomy" id="574774"/>
    <lineage>
        <taxon>Eukaryota</taxon>
        <taxon>Fungi</taxon>
        <taxon>Dikarya</taxon>
        <taxon>Ascomycota</taxon>
        <taxon>Pezizomycotina</taxon>
        <taxon>Dothideomycetes</taxon>
        <taxon>Pleosporomycetidae</taxon>
        <taxon>Gloniales</taxon>
        <taxon>Gloniaceae</taxon>
        <taxon>Glonium</taxon>
    </lineage>
</organism>